<keyword evidence="2" id="KW-1185">Reference proteome</keyword>
<evidence type="ECO:0000313" key="1">
    <source>
        <dbReference type="EMBL" id="KAH6948707.1"/>
    </source>
</evidence>
<protein>
    <submittedName>
        <fullName evidence="1">Uncharacterized protein</fullName>
    </submittedName>
</protein>
<accession>A0ACB7TMA6</accession>
<proteinExistence type="predicted"/>
<dbReference type="EMBL" id="CM023481">
    <property type="protein sequence ID" value="KAH6948707.1"/>
    <property type="molecule type" value="Genomic_DNA"/>
</dbReference>
<evidence type="ECO:0000313" key="2">
    <source>
        <dbReference type="Proteomes" id="UP000821845"/>
    </source>
</evidence>
<name>A0ACB7TMA6_HYAAI</name>
<organism evidence="1 2">
    <name type="scientific">Hyalomma asiaticum</name>
    <name type="common">Tick</name>
    <dbReference type="NCBI Taxonomy" id="266040"/>
    <lineage>
        <taxon>Eukaryota</taxon>
        <taxon>Metazoa</taxon>
        <taxon>Ecdysozoa</taxon>
        <taxon>Arthropoda</taxon>
        <taxon>Chelicerata</taxon>
        <taxon>Arachnida</taxon>
        <taxon>Acari</taxon>
        <taxon>Parasitiformes</taxon>
        <taxon>Ixodida</taxon>
        <taxon>Ixodoidea</taxon>
        <taxon>Ixodidae</taxon>
        <taxon>Hyalomminae</taxon>
        <taxon>Hyalomma</taxon>
    </lineage>
</organism>
<dbReference type="Proteomes" id="UP000821845">
    <property type="component" value="Chromosome 1"/>
</dbReference>
<reference evidence="1" key="1">
    <citation type="submission" date="2020-05" db="EMBL/GenBank/DDBJ databases">
        <title>Large-scale comparative analyses of tick genomes elucidate their genetic diversity and vector capacities.</title>
        <authorList>
            <person name="Jia N."/>
            <person name="Wang J."/>
            <person name="Shi W."/>
            <person name="Du L."/>
            <person name="Sun Y."/>
            <person name="Zhan W."/>
            <person name="Jiang J."/>
            <person name="Wang Q."/>
            <person name="Zhang B."/>
            <person name="Ji P."/>
            <person name="Sakyi L.B."/>
            <person name="Cui X."/>
            <person name="Yuan T."/>
            <person name="Jiang B."/>
            <person name="Yang W."/>
            <person name="Lam T.T.-Y."/>
            <person name="Chang Q."/>
            <person name="Ding S."/>
            <person name="Wang X."/>
            <person name="Zhu J."/>
            <person name="Ruan X."/>
            <person name="Zhao L."/>
            <person name="Wei J."/>
            <person name="Que T."/>
            <person name="Du C."/>
            <person name="Cheng J."/>
            <person name="Dai P."/>
            <person name="Han X."/>
            <person name="Huang E."/>
            <person name="Gao Y."/>
            <person name="Liu J."/>
            <person name="Shao H."/>
            <person name="Ye R."/>
            <person name="Li L."/>
            <person name="Wei W."/>
            <person name="Wang X."/>
            <person name="Wang C."/>
            <person name="Yang T."/>
            <person name="Huo Q."/>
            <person name="Li W."/>
            <person name="Guo W."/>
            <person name="Chen H."/>
            <person name="Zhou L."/>
            <person name="Ni X."/>
            <person name="Tian J."/>
            <person name="Zhou Y."/>
            <person name="Sheng Y."/>
            <person name="Liu T."/>
            <person name="Pan Y."/>
            <person name="Xia L."/>
            <person name="Li J."/>
            <person name="Zhao F."/>
            <person name="Cao W."/>
        </authorList>
    </citation>
    <scope>NUCLEOTIDE SEQUENCE</scope>
    <source>
        <strain evidence="1">Hyas-2018</strain>
    </source>
</reference>
<comment type="caution">
    <text evidence="1">The sequence shown here is derived from an EMBL/GenBank/DDBJ whole genome shotgun (WGS) entry which is preliminary data.</text>
</comment>
<gene>
    <name evidence="1" type="ORF">HPB50_025921</name>
</gene>
<sequence>MYGVCSGSARGVWSQSSFTRTTAVVAGHRGHRCSAHPRSKIGARYSWGRQPPPPSMLSKPSAPAPRMYEVSTEMLRPPLPLELGGALAYKLCRSSRRSVPATAFLR</sequence>